<accession>A0AAD9KS78</accession>
<protein>
    <submittedName>
        <fullName evidence="1">Uncharacterized protein</fullName>
    </submittedName>
</protein>
<evidence type="ECO:0000313" key="2">
    <source>
        <dbReference type="Proteomes" id="UP001209878"/>
    </source>
</evidence>
<name>A0AAD9KS78_RIDPI</name>
<comment type="caution">
    <text evidence="1">The sequence shown here is derived from an EMBL/GenBank/DDBJ whole genome shotgun (WGS) entry which is preliminary data.</text>
</comment>
<dbReference type="EMBL" id="JAODUO010000644">
    <property type="protein sequence ID" value="KAK2176704.1"/>
    <property type="molecule type" value="Genomic_DNA"/>
</dbReference>
<gene>
    <name evidence="1" type="ORF">NP493_644g02034</name>
</gene>
<dbReference type="Proteomes" id="UP001209878">
    <property type="component" value="Unassembled WGS sequence"/>
</dbReference>
<sequence length="303" mass="33696">MASGDKSSHLDILLQLARSLAKLDPSPWDKVKKLQLLCPSSENAVLQLDQRALDAVIALGVYFVESKLQHTKQILPYLLSVLRGLPTAEWALGPHRTNGYKLPVSECFSFSLNTLLSDVAHINQSLQEEIVRAQLKLFTDLSLITDDSKKKTPEVQLCVFKVPILIGLVRALGRVTNDNVPLVCRLFPVHLATRHTLHSPRVTPPKKSFSKFRCVIPRALSHNIVGKMGGEGSQLLLGSTTCDKHGSRNKDADYYFNKVGSSFSSEETWDMRVTERATHLIFTAAQLKQLVQLVSYTALQLNS</sequence>
<organism evidence="1 2">
    <name type="scientific">Ridgeia piscesae</name>
    <name type="common">Tubeworm</name>
    <dbReference type="NCBI Taxonomy" id="27915"/>
    <lineage>
        <taxon>Eukaryota</taxon>
        <taxon>Metazoa</taxon>
        <taxon>Spiralia</taxon>
        <taxon>Lophotrochozoa</taxon>
        <taxon>Annelida</taxon>
        <taxon>Polychaeta</taxon>
        <taxon>Sedentaria</taxon>
        <taxon>Canalipalpata</taxon>
        <taxon>Sabellida</taxon>
        <taxon>Siboglinidae</taxon>
        <taxon>Ridgeia</taxon>
    </lineage>
</organism>
<keyword evidence="2" id="KW-1185">Reference proteome</keyword>
<dbReference type="AlphaFoldDB" id="A0AAD9KS78"/>
<proteinExistence type="predicted"/>
<evidence type="ECO:0000313" key="1">
    <source>
        <dbReference type="EMBL" id="KAK2176704.1"/>
    </source>
</evidence>
<reference evidence="1" key="1">
    <citation type="journal article" date="2023" name="Mol. Biol. Evol.">
        <title>Third-Generation Sequencing Reveals the Adaptive Role of the Epigenome in Three Deep-Sea Polychaetes.</title>
        <authorList>
            <person name="Perez M."/>
            <person name="Aroh O."/>
            <person name="Sun Y."/>
            <person name="Lan Y."/>
            <person name="Juniper S.K."/>
            <person name="Young C.R."/>
            <person name="Angers B."/>
            <person name="Qian P.Y."/>
        </authorList>
    </citation>
    <scope>NUCLEOTIDE SEQUENCE</scope>
    <source>
        <strain evidence="1">R07B-5</strain>
    </source>
</reference>